<sequence>MEVGPEVGPGNLGDDGLGFALTKDSDCTRRLILPDCKHRFRWGKNDWRFRTGKIKEIAGCGQEEGKEDK</sequence>
<dbReference type="AlphaFoldDB" id="A0A8J3DAT6"/>
<dbReference type="EMBL" id="BMXF01000003">
    <property type="protein sequence ID" value="GHB77444.1"/>
    <property type="molecule type" value="Genomic_DNA"/>
</dbReference>
<proteinExistence type="predicted"/>
<protein>
    <submittedName>
        <fullName evidence="1">Uncharacterized protein</fullName>
    </submittedName>
</protein>
<dbReference type="Proteomes" id="UP000598271">
    <property type="component" value="Unassembled WGS sequence"/>
</dbReference>
<organism evidence="1 2">
    <name type="scientific">Persicitalea jodogahamensis</name>
    <dbReference type="NCBI Taxonomy" id="402147"/>
    <lineage>
        <taxon>Bacteria</taxon>
        <taxon>Pseudomonadati</taxon>
        <taxon>Bacteroidota</taxon>
        <taxon>Cytophagia</taxon>
        <taxon>Cytophagales</taxon>
        <taxon>Spirosomataceae</taxon>
        <taxon>Persicitalea</taxon>
    </lineage>
</organism>
<keyword evidence="2" id="KW-1185">Reference proteome</keyword>
<evidence type="ECO:0000313" key="1">
    <source>
        <dbReference type="EMBL" id="GHB77444.1"/>
    </source>
</evidence>
<gene>
    <name evidence="1" type="ORF">GCM10007390_34460</name>
</gene>
<name>A0A8J3DAT6_9BACT</name>
<accession>A0A8J3DAT6</accession>
<reference evidence="1 2" key="1">
    <citation type="journal article" date="2014" name="Int. J. Syst. Evol. Microbiol.">
        <title>Complete genome sequence of Corynebacterium casei LMG S-19264T (=DSM 44701T), isolated from a smear-ripened cheese.</title>
        <authorList>
            <consortium name="US DOE Joint Genome Institute (JGI-PGF)"/>
            <person name="Walter F."/>
            <person name="Albersmeier A."/>
            <person name="Kalinowski J."/>
            <person name="Ruckert C."/>
        </authorList>
    </citation>
    <scope>NUCLEOTIDE SEQUENCE [LARGE SCALE GENOMIC DNA]</scope>
    <source>
        <strain evidence="1 2">KCTC 12866</strain>
    </source>
</reference>
<comment type="caution">
    <text evidence="1">The sequence shown here is derived from an EMBL/GenBank/DDBJ whole genome shotgun (WGS) entry which is preliminary data.</text>
</comment>
<evidence type="ECO:0000313" key="2">
    <source>
        <dbReference type="Proteomes" id="UP000598271"/>
    </source>
</evidence>